<keyword evidence="2" id="KW-0378">Hydrolase</keyword>
<feature type="active site" description="Nucleophile" evidence="3">
    <location>
        <position position="183"/>
    </location>
</feature>
<dbReference type="GO" id="GO:0004301">
    <property type="term" value="F:epoxide hydrolase activity"/>
    <property type="evidence" value="ECO:0007669"/>
    <property type="project" value="TreeGrafter"/>
</dbReference>
<evidence type="ECO:0000256" key="2">
    <source>
        <dbReference type="ARBA" id="ARBA00022801"/>
    </source>
</evidence>
<feature type="active site" description="Proton acceptor" evidence="3">
    <location>
        <position position="355"/>
    </location>
</feature>
<dbReference type="PIRSF" id="PIRSF001112">
    <property type="entry name" value="Epoxide_hydrolase"/>
    <property type="match status" value="1"/>
</dbReference>
<accession>A0AAE1C6G0</accession>
<feature type="domain" description="Epoxide hydrolase N-terminal" evidence="4">
    <location>
        <begin position="16"/>
        <end position="116"/>
    </location>
</feature>
<dbReference type="GO" id="GO:0097176">
    <property type="term" value="P:epoxide metabolic process"/>
    <property type="evidence" value="ECO:0007669"/>
    <property type="project" value="TreeGrafter"/>
</dbReference>
<dbReference type="PANTHER" id="PTHR21661">
    <property type="entry name" value="EPOXIDE HYDROLASE 1-RELATED"/>
    <property type="match status" value="1"/>
</dbReference>
<evidence type="ECO:0000259" key="4">
    <source>
        <dbReference type="Pfam" id="PF06441"/>
    </source>
</evidence>
<dbReference type="Proteomes" id="UP001274830">
    <property type="component" value="Unassembled WGS sequence"/>
</dbReference>
<sequence length="383" mass="43281">MADYSKIPAGAKLQPKPFKCHVDEEKLKHMLDLLKLSPIGPAVWENTGKDQGETKMSRPDRKHGMHHLNSFPQFMISIQDSEGRDYDVHFMALFSEKPDAIPIGFYHGWPGSFMEFLELFTLLKKKYSPKDLPYHVIAPSLIGYGYSSGPARDLDLHLDRTTEIMHKLMLGLGFTSYLAQGGDVGSMVSKTMATKYDECKGMHLNMFASPPPQDEAKAKDIDEFEAQCLQRGQEFRDKGMAYALEHGTRTGTIGLVLSSSPLAMLAWIGEKFLEWTDEDPPLDTILASVSLYWLTDTFPRCIYPYRRLFERPQLPYINKPCGYSYFPKELVPTPRSWAAATANIVSYSRHTGGGHFAAMEKPAELLADVEEWIPKAWKGESKL</sequence>
<dbReference type="AlphaFoldDB" id="A0AAE1C6G0"/>
<dbReference type="PANTHER" id="PTHR21661:SF39">
    <property type="entry name" value="HYDROLASE, PUTATIVE (AFU_ORTHOLOGUE AFUA_3G08960)-RELATED"/>
    <property type="match status" value="1"/>
</dbReference>
<gene>
    <name evidence="5" type="ORF">LTR78_000422</name>
</gene>
<reference evidence="5" key="1">
    <citation type="submission" date="2023-07" db="EMBL/GenBank/DDBJ databases">
        <title>Black Yeasts Isolated from many extreme environments.</title>
        <authorList>
            <person name="Coleine C."/>
            <person name="Stajich J.E."/>
            <person name="Selbmann L."/>
        </authorList>
    </citation>
    <scope>NUCLEOTIDE SEQUENCE</scope>
    <source>
        <strain evidence="5">CCFEE 5485</strain>
    </source>
</reference>
<comment type="similarity">
    <text evidence="1">Belongs to the peptidase S33 family.</text>
</comment>
<dbReference type="SUPFAM" id="SSF53474">
    <property type="entry name" value="alpha/beta-Hydrolases"/>
    <property type="match status" value="1"/>
</dbReference>
<evidence type="ECO:0000313" key="5">
    <source>
        <dbReference type="EMBL" id="KAK3680045.1"/>
    </source>
</evidence>
<protein>
    <recommendedName>
        <fullName evidence="4">Epoxide hydrolase N-terminal domain-containing protein</fullName>
    </recommendedName>
</protein>
<evidence type="ECO:0000313" key="6">
    <source>
        <dbReference type="Proteomes" id="UP001274830"/>
    </source>
</evidence>
<dbReference type="Gene3D" id="3.40.50.1820">
    <property type="entry name" value="alpha/beta hydrolase"/>
    <property type="match status" value="1"/>
</dbReference>
<evidence type="ECO:0000256" key="1">
    <source>
        <dbReference type="ARBA" id="ARBA00010088"/>
    </source>
</evidence>
<name>A0AAE1C6G0_9PEZI</name>
<dbReference type="InterPro" id="IPR010497">
    <property type="entry name" value="Epoxide_hydro_N"/>
</dbReference>
<keyword evidence="6" id="KW-1185">Reference proteome</keyword>
<proteinExistence type="inferred from homology"/>
<dbReference type="InterPro" id="IPR000639">
    <property type="entry name" value="Epox_hydrolase-like"/>
</dbReference>
<dbReference type="EMBL" id="JAUTXT010000001">
    <property type="protein sequence ID" value="KAK3680045.1"/>
    <property type="molecule type" value="Genomic_DNA"/>
</dbReference>
<dbReference type="InterPro" id="IPR016292">
    <property type="entry name" value="Epoxide_hydrolase"/>
</dbReference>
<dbReference type="InterPro" id="IPR029058">
    <property type="entry name" value="AB_hydrolase_fold"/>
</dbReference>
<dbReference type="Pfam" id="PF06441">
    <property type="entry name" value="EHN"/>
    <property type="match status" value="1"/>
</dbReference>
<feature type="active site" description="Proton donor" evidence="3">
    <location>
        <position position="305"/>
    </location>
</feature>
<dbReference type="PRINTS" id="PR00412">
    <property type="entry name" value="EPOXHYDRLASE"/>
</dbReference>
<comment type="caution">
    <text evidence="5">The sequence shown here is derived from an EMBL/GenBank/DDBJ whole genome shotgun (WGS) entry which is preliminary data.</text>
</comment>
<evidence type="ECO:0000256" key="3">
    <source>
        <dbReference type="PIRSR" id="PIRSR001112-1"/>
    </source>
</evidence>
<organism evidence="5 6">
    <name type="scientific">Recurvomyces mirabilis</name>
    <dbReference type="NCBI Taxonomy" id="574656"/>
    <lineage>
        <taxon>Eukaryota</taxon>
        <taxon>Fungi</taxon>
        <taxon>Dikarya</taxon>
        <taxon>Ascomycota</taxon>
        <taxon>Pezizomycotina</taxon>
        <taxon>Dothideomycetes</taxon>
        <taxon>Dothideomycetidae</taxon>
        <taxon>Mycosphaerellales</taxon>
        <taxon>Teratosphaeriaceae</taxon>
        <taxon>Recurvomyces</taxon>
    </lineage>
</organism>